<accession>A0A6M5UP27</accession>
<keyword evidence="2" id="KW-0614">Plasmid</keyword>
<keyword evidence="1" id="KW-0472">Membrane</keyword>
<feature type="transmembrane region" description="Helical" evidence="1">
    <location>
        <begin position="13"/>
        <end position="38"/>
    </location>
</feature>
<feature type="transmembrane region" description="Helical" evidence="1">
    <location>
        <begin position="202"/>
        <end position="221"/>
    </location>
</feature>
<feature type="transmembrane region" description="Helical" evidence="1">
    <location>
        <begin position="105"/>
        <end position="125"/>
    </location>
</feature>
<organism evidence="2 3">
    <name type="scientific">Cellulosimicrobium protaetiae</name>
    <dbReference type="NCBI Taxonomy" id="2587808"/>
    <lineage>
        <taxon>Bacteria</taxon>
        <taxon>Bacillati</taxon>
        <taxon>Actinomycetota</taxon>
        <taxon>Actinomycetes</taxon>
        <taxon>Micrococcales</taxon>
        <taxon>Promicromonosporaceae</taxon>
        <taxon>Cellulosimicrobium</taxon>
    </lineage>
</organism>
<dbReference type="AlphaFoldDB" id="A0A6M5UP27"/>
<gene>
    <name evidence="2" type="ORF">FIC82_020030</name>
</gene>
<feature type="transmembrane region" description="Helical" evidence="1">
    <location>
        <begin position="172"/>
        <end position="190"/>
    </location>
</feature>
<proteinExistence type="predicted"/>
<keyword evidence="1" id="KW-0812">Transmembrane</keyword>
<keyword evidence="1" id="KW-1133">Transmembrane helix</keyword>
<name>A0A6M5UP27_9MICO</name>
<geneLocation type="plasmid" evidence="2 3">
    <name>pCPRO01</name>
</geneLocation>
<reference evidence="2 3" key="1">
    <citation type="journal article" date="2022" name="Int. J. Syst. Evol. Microbiol.">
        <title>Cellulosimicrobium protaetiae sp. nov., isolated from the gut of the larva of Protaetia brevitarsis seulensis.</title>
        <authorList>
            <person name="Le Han H."/>
            <person name="Nguyen T.T.H."/>
            <person name="Li Z."/>
            <person name="Shin N.R."/>
            <person name="Kim S.G."/>
        </authorList>
    </citation>
    <scope>NUCLEOTIDE SEQUENCE [LARGE SCALE GENOMIC DNA]</scope>
    <source>
        <strain evidence="2 3">BI34</strain>
    </source>
</reference>
<dbReference type="EMBL" id="CP052758">
    <property type="protein sequence ID" value="QJW38679.1"/>
    <property type="molecule type" value="Genomic_DNA"/>
</dbReference>
<sequence>MGILIDQLLLVPVIGPAALVLVVAVGWLVPAVYCVVAVRRYKRPSRLRRTLPALAIPGILIMLHILAFSVPTFTERIDLWLWPWFVAIFAWSAFYHLYKQHSVASGAWLCILDVAGSFAATRDVWPIAAGYAKMLVDSPAPWDQLAPFAFVLLAILATVLLTSDIGVEQSPLGRTGAFLAGLAITLFILFSNQESWESVGVWRSIIVGIIGVVGTLMFIGARTIHLSGDKNVTKDS</sequence>
<feature type="transmembrane region" description="Helical" evidence="1">
    <location>
        <begin position="50"/>
        <end position="73"/>
    </location>
</feature>
<evidence type="ECO:0000256" key="1">
    <source>
        <dbReference type="SAM" id="Phobius"/>
    </source>
</evidence>
<evidence type="ECO:0000313" key="3">
    <source>
        <dbReference type="Proteomes" id="UP000451354"/>
    </source>
</evidence>
<evidence type="ECO:0000313" key="2">
    <source>
        <dbReference type="EMBL" id="QJW38679.1"/>
    </source>
</evidence>
<dbReference type="Proteomes" id="UP000451354">
    <property type="component" value="Plasmid pCPRO01"/>
</dbReference>
<feature type="transmembrane region" description="Helical" evidence="1">
    <location>
        <begin position="145"/>
        <end position="165"/>
    </location>
</feature>
<dbReference type="RefSeq" id="WP_154800625.1">
    <property type="nucleotide sequence ID" value="NZ_CP052758.1"/>
</dbReference>
<dbReference type="KEGG" id="cprt:FIC82_020030"/>
<feature type="transmembrane region" description="Helical" evidence="1">
    <location>
        <begin position="79"/>
        <end position="98"/>
    </location>
</feature>
<protein>
    <submittedName>
        <fullName evidence="2">Uncharacterized protein</fullName>
    </submittedName>
</protein>
<keyword evidence="3" id="KW-1185">Reference proteome</keyword>